<dbReference type="Gene3D" id="3.90.190.10">
    <property type="entry name" value="Protein tyrosine phosphatase superfamily"/>
    <property type="match status" value="1"/>
</dbReference>
<evidence type="ECO:0000313" key="3">
    <source>
        <dbReference type="Proteomes" id="UP001500620"/>
    </source>
</evidence>
<dbReference type="PROSITE" id="PS00383">
    <property type="entry name" value="TYR_PHOSPHATASE_1"/>
    <property type="match status" value="1"/>
</dbReference>
<evidence type="ECO:0000259" key="1">
    <source>
        <dbReference type="PROSITE" id="PS50056"/>
    </source>
</evidence>
<dbReference type="InterPro" id="IPR000387">
    <property type="entry name" value="Tyr_Pase_dom"/>
</dbReference>
<accession>A0ABP8DGX7</accession>
<feature type="domain" description="Tyrosine specific protein phosphatases" evidence="1">
    <location>
        <begin position="81"/>
        <end position="149"/>
    </location>
</feature>
<dbReference type="InterPro" id="IPR016130">
    <property type="entry name" value="Tyr_Pase_AS"/>
</dbReference>
<dbReference type="Pfam" id="PF22785">
    <property type="entry name" value="Tc-R-P"/>
    <property type="match status" value="1"/>
</dbReference>
<gene>
    <name evidence="2" type="ORF">GCM10022255_065360</name>
</gene>
<reference evidence="3" key="1">
    <citation type="journal article" date="2019" name="Int. J. Syst. Evol. Microbiol.">
        <title>The Global Catalogue of Microorganisms (GCM) 10K type strain sequencing project: providing services to taxonomists for standard genome sequencing and annotation.</title>
        <authorList>
            <consortium name="The Broad Institute Genomics Platform"/>
            <consortium name="The Broad Institute Genome Sequencing Center for Infectious Disease"/>
            <person name="Wu L."/>
            <person name="Ma J."/>
        </authorList>
    </citation>
    <scope>NUCLEOTIDE SEQUENCE [LARGE SCALE GENOMIC DNA]</scope>
    <source>
        <strain evidence="3">JCM 17441</strain>
    </source>
</reference>
<dbReference type="EMBL" id="BAABAT010000021">
    <property type="protein sequence ID" value="GAA4255659.1"/>
    <property type="molecule type" value="Genomic_DNA"/>
</dbReference>
<protein>
    <submittedName>
        <fullName evidence="2">Tyrosine protein phosphatase</fullName>
    </submittedName>
</protein>
<sequence>MLYSVTEPGPGRVSIMAKPRPGDWLADDLARLAGRGVDILVSLLTPAEVAETGLAGEPSLAAAAGLRFLHAPIPDRGVPGADFAATVLHELSSCHAAGGHVAVHCRFGIGRSAMVAAAILVRAGGSPGTVWADLAAARGVPVPDVDEQRRWVEKLVT</sequence>
<dbReference type="RefSeq" id="WP_345132646.1">
    <property type="nucleotide sequence ID" value="NZ_BAABAT010000021.1"/>
</dbReference>
<comment type="caution">
    <text evidence="2">The sequence shown here is derived from an EMBL/GenBank/DDBJ whole genome shotgun (WGS) entry which is preliminary data.</text>
</comment>
<dbReference type="PROSITE" id="PS50056">
    <property type="entry name" value="TYR_PHOSPHATASE_2"/>
    <property type="match status" value="1"/>
</dbReference>
<name>A0ABP8DGX7_9ACTN</name>
<dbReference type="Proteomes" id="UP001500620">
    <property type="component" value="Unassembled WGS sequence"/>
</dbReference>
<dbReference type="SUPFAM" id="SSF52799">
    <property type="entry name" value="(Phosphotyrosine protein) phosphatases II"/>
    <property type="match status" value="1"/>
</dbReference>
<proteinExistence type="predicted"/>
<organism evidence="2 3">
    <name type="scientific">Dactylosporangium darangshiense</name>
    <dbReference type="NCBI Taxonomy" id="579108"/>
    <lineage>
        <taxon>Bacteria</taxon>
        <taxon>Bacillati</taxon>
        <taxon>Actinomycetota</taxon>
        <taxon>Actinomycetes</taxon>
        <taxon>Micromonosporales</taxon>
        <taxon>Micromonosporaceae</taxon>
        <taxon>Dactylosporangium</taxon>
    </lineage>
</organism>
<evidence type="ECO:0000313" key="2">
    <source>
        <dbReference type="EMBL" id="GAA4255659.1"/>
    </source>
</evidence>
<dbReference type="InterPro" id="IPR029021">
    <property type="entry name" value="Prot-tyrosine_phosphatase-like"/>
</dbReference>
<keyword evidence="3" id="KW-1185">Reference proteome</keyword>